<keyword evidence="6" id="KW-0611">Plant defense</keyword>
<organism evidence="12 13">
    <name type="scientific">Vitis vinifera</name>
    <name type="common">Grape</name>
    <dbReference type="NCBI Taxonomy" id="29760"/>
    <lineage>
        <taxon>Eukaryota</taxon>
        <taxon>Viridiplantae</taxon>
        <taxon>Streptophyta</taxon>
        <taxon>Embryophyta</taxon>
        <taxon>Tracheophyta</taxon>
        <taxon>Spermatophyta</taxon>
        <taxon>Magnoliopsida</taxon>
        <taxon>eudicotyledons</taxon>
        <taxon>Gunneridae</taxon>
        <taxon>Pentapetalae</taxon>
        <taxon>rosids</taxon>
        <taxon>Vitales</taxon>
        <taxon>Vitaceae</taxon>
        <taxon>Viteae</taxon>
        <taxon>Vitis</taxon>
    </lineage>
</organism>
<keyword evidence="5" id="KW-0677">Repeat</keyword>
<accession>A0A438FJA2</accession>
<evidence type="ECO:0000256" key="10">
    <source>
        <dbReference type="SAM" id="MobiDB-lite"/>
    </source>
</evidence>
<dbReference type="InterPro" id="IPR044974">
    <property type="entry name" value="Disease_R_plants"/>
</dbReference>
<feature type="domain" description="TIR" evidence="11">
    <location>
        <begin position="17"/>
        <end position="184"/>
    </location>
</feature>
<dbReference type="Pfam" id="PF00560">
    <property type="entry name" value="LRR_1"/>
    <property type="match status" value="1"/>
</dbReference>
<dbReference type="PANTHER" id="PTHR11017">
    <property type="entry name" value="LEUCINE-RICH REPEAT-CONTAINING PROTEIN"/>
    <property type="match status" value="1"/>
</dbReference>
<keyword evidence="8" id="KW-0539">Nucleus</keyword>
<dbReference type="InterPro" id="IPR035897">
    <property type="entry name" value="Toll_tir_struct_dom_sf"/>
</dbReference>
<evidence type="ECO:0000256" key="9">
    <source>
        <dbReference type="ARBA" id="ARBA00061488"/>
    </source>
</evidence>
<evidence type="ECO:0000256" key="5">
    <source>
        <dbReference type="ARBA" id="ARBA00022737"/>
    </source>
</evidence>
<reference evidence="12 13" key="1">
    <citation type="journal article" date="2018" name="PLoS Genet.">
        <title>Population sequencing reveals clonal diversity and ancestral inbreeding in the grapevine cultivar Chardonnay.</title>
        <authorList>
            <person name="Roach M.J."/>
            <person name="Johnson D.L."/>
            <person name="Bohlmann J."/>
            <person name="van Vuuren H.J."/>
            <person name="Jones S.J."/>
            <person name="Pretorius I.S."/>
            <person name="Schmidt S.A."/>
            <person name="Borneman A.R."/>
        </authorList>
    </citation>
    <scope>NUCLEOTIDE SEQUENCE [LARGE SCALE GENOMIC DNA]</scope>
    <source>
        <strain evidence="13">cv. Chardonnay</strain>
        <tissue evidence="12">Leaf</tissue>
    </source>
</reference>
<dbReference type="SMART" id="SM00255">
    <property type="entry name" value="TIR"/>
    <property type="match status" value="1"/>
</dbReference>
<dbReference type="Gene3D" id="3.80.10.10">
    <property type="entry name" value="Ribonuclease Inhibitor"/>
    <property type="match status" value="3"/>
</dbReference>
<keyword evidence="4" id="KW-0433">Leucine-rich repeat</keyword>
<dbReference type="Gene3D" id="3.40.50.300">
    <property type="entry name" value="P-loop containing nucleotide triphosphate hydrolases"/>
    <property type="match status" value="1"/>
</dbReference>
<dbReference type="SMART" id="SM00367">
    <property type="entry name" value="LRR_CC"/>
    <property type="match status" value="4"/>
</dbReference>
<dbReference type="PRINTS" id="PR00364">
    <property type="entry name" value="DISEASERSIST"/>
</dbReference>
<dbReference type="SUPFAM" id="SSF52058">
    <property type="entry name" value="L domain-like"/>
    <property type="match status" value="2"/>
</dbReference>
<dbReference type="PROSITE" id="PS50104">
    <property type="entry name" value="TIR"/>
    <property type="match status" value="1"/>
</dbReference>
<dbReference type="EMBL" id="QGNW01000870">
    <property type="protein sequence ID" value="RVW60067.1"/>
    <property type="molecule type" value="Genomic_DNA"/>
</dbReference>
<evidence type="ECO:0000256" key="6">
    <source>
        <dbReference type="ARBA" id="ARBA00022821"/>
    </source>
</evidence>
<name>A0A438FJA2_VITVI</name>
<evidence type="ECO:0000256" key="3">
    <source>
        <dbReference type="ARBA" id="ARBA00022490"/>
    </source>
</evidence>
<dbReference type="AlphaFoldDB" id="A0A438FJA2"/>
<dbReference type="Pfam" id="PF01582">
    <property type="entry name" value="TIR"/>
    <property type="match status" value="1"/>
</dbReference>
<sequence>MASISSLKASSSTSNPHSYDVFLSFRGKDTRKTFTGHLYANLVAHGIHTFRDDEELEKGGDIASDLSRAIEESSIFIVVFSRDYATSKWCLNELVKIIDCMTKKKIKVVPVFYHVDPRDVGNQEGSFNDAFLDHAKDADEEKKEMIEEWKIVLKKASKLSGYHVDDQHEADVIREIREAIIKKLNRKPLHVGDNVVGMDVHLNQLKSLIKTELDEVRTIGVYGIGGIGKTTIAMAIYNDISSQFDGSTFLRNVGGKCEDGLLELQKTLLQDILKGKRLEFNSTSEGINVIKGRLCSKRVLIVLDDVDDIEQLNNLAGKIGWYGAKSRIIITTKDTHLLKRHGVDAIYEVKELNHEEATELFNWWAFKQNIPKFEEDFESLSHCVIEYAKGLPIALEVLGGFLFGKNTDEWRSALHKLEKTPDKKVQSALRGTKKIEGLFIDMSTSRRIQFSTKVFKRMNKLRLLKVYNWYGNEVHLPMDFEFSSCELRYLYWDGYPLESLPKNFDATNLVELDLIYGSIKQLWKRNEILDNLKVINLSYSKNLIELPDFSSMPNLEILILEGCTCLECLPRNFHKLELLRSLSCDGCSKLKRFPEIGRNMRNLRELNLSKTAITEVPSSIRHLHGLKDLNLSYCKDLAILPEAICSLSSLKNLRLDWCSKLKDLPEMKADMGNLERLDLSSTAIEELPSSIGHLKALKHLDLSCCENLVSLPGSISNLSSLETLYLLECSRLKHFPDIRGDMKNLKTLDLQSTTMKELPSSIGRLHALEHLYLSGCKNLVDLPESICNLSSLKLSIYLGIKELPSSIGRLHALEHLYLSGCKDLVNLPESICNLSSLKTLHVRDCSKLHGLKLDLGGLQCLEDLQLSYISCDWGCLSGLCSLRSLHLSCCNLKQGLIQRNNFFSKLKRLVVNDCNLREGGIPSDIRHLIKISIEQNHPPMVEGSSSHQKFGHHGSAEGDTNGNSHNKRNPTEHSPTEEQRHKRFRGIQD</sequence>
<dbReference type="GO" id="GO:0005634">
    <property type="term" value="C:nucleus"/>
    <property type="evidence" value="ECO:0007669"/>
    <property type="project" value="UniProtKB-SubCell"/>
</dbReference>
<dbReference type="PANTHER" id="PTHR11017:SF570">
    <property type="entry name" value="DISEASE RESISTANCE PROTEIN (TIR-NBS CLASS)-RELATED"/>
    <property type="match status" value="1"/>
</dbReference>
<gene>
    <name evidence="12" type="primary">N_269</name>
    <name evidence="12" type="ORF">CK203_086583</name>
</gene>
<dbReference type="Proteomes" id="UP000288805">
    <property type="component" value="Unassembled WGS sequence"/>
</dbReference>
<dbReference type="InterPro" id="IPR032675">
    <property type="entry name" value="LRR_dom_sf"/>
</dbReference>
<feature type="region of interest" description="Disordered" evidence="10">
    <location>
        <begin position="938"/>
        <end position="989"/>
    </location>
</feature>
<dbReference type="InterPro" id="IPR003591">
    <property type="entry name" value="Leu-rich_rpt_typical-subtyp"/>
</dbReference>
<dbReference type="Gene3D" id="3.40.50.10140">
    <property type="entry name" value="Toll/interleukin-1 receptor homology (TIR) domain"/>
    <property type="match status" value="1"/>
</dbReference>
<dbReference type="Pfam" id="PF00931">
    <property type="entry name" value="NB-ARC"/>
    <property type="match status" value="1"/>
</dbReference>
<dbReference type="FunFam" id="3.40.50.10140:FF:000007">
    <property type="entry name" value="Disease resistance protein (TIR-NBS-LRR class)"/>
    <property type="match status" value="1"/>
</dbReference>
<dbReference type="InterPro" id="IPR000157">
    <property type="entry name" value="TIR_dom"/>
</dbReference>
<keyword evidence="7" id="KW-0520">NAD</keyword>
<evidence type="ECO:0000259" key="11">
    <source>
        <dbReference type="PROSITE" id="PS50104"/>
    </source>
</evidence>
<evidence type="ECO:0000313" key="12">
    <source>
        <dbReference type="EMBL" id="RVW60067.1"/>
    </source>
</evidence>
<dbReference type="GO" id="GO:0043068">
    <property type="term" value="P:positive regulation of programmed cell death"/>
    <property type="evidence" value="ECO:0007669"/>
    <property type="project" value="UniProtKB-ARBA"/>
</dbReference>
<proteinExistence type="inferred from homology"/>
<feature type="compositionally biased region" description="Basic and acidic residues" evidence="10">
    <location>
        <begin position="969"/>
        <end position="989"/>
    </location>
</feature>
<comment type="caution">
    <text evidence="12">The sequence shown here is derived from an EMBL/GenBank/DDBJ whole genome shotgun (WGS) entry which is preliminary data.</text>
</comment>
<dbReference type="Pfam" id="PF23598">
    <property type="entry name" value="LRR_14"/>
    <property type="match status" value="2"/>
</dbReference>
<keyword evidence="3" id="KW-0963">Cytoplasm</keyword>
<dbReference type="InterPro" id="IPR027417">
    <property type="entry name" value="P-loop_NTPase"/>
</dbReference>
<evidence type="ECO:0000256" key="4">
    <source>
        <dbReference type="ARBA" id="ARBA00022614"/>
    </source>
</evidence>
<dbReference type="GO" id="GO:0043531">
    <property type="term" value="F:ADP binding"/>
    <property type="evidence" value="ECO:0007669"/>
    <property type="project" value="InterPro"/>
</dbReference>
<evidence type="ECO:0000256" key="1">
    <source>
        <dbReference type="ARBA" id="ARBA00004123"/>
    </source>
</evidence>
<dbReference type="GO" id="GO:0005737">
    <property type="term" value="C:cytoplasm"/>
    <property type="evidence" value="ECO:0007669"/>
    <property type="project" value="UniProtKB-SubCell"/>
</dbReference>
<dbReference type="InterPro" id="IPR055414">
    <property type="entry name" value="LRR_R13L4/SHOC2-like"/>
</dbReference>
<dbReference type="InterPro" id="IPR006553">
    <property type="entry name" value="Leu-rich_rpt_Cys-con_subtyp"/>
</dbReference>
<comment type="subcellular location">
    <subcellularLocation>
        <location evidence="2">Cytoplasm</location>
    </subcellularLocation>
    <subcellularLocation>
        <location evidence="1">Nucleus</location>
    </subcellularLocation>
</comment>
<evidence type="ECO:0000256" key="7">
    <source>
        <dbReference type="ARBA" id="ARBA00023027"/>
    </source>
</evidence>
<dbReference type="InterPro" id="IPR002182">
    <property type="entry name" value="NB-ARC"/>
</dbReference>
<evidence type="ECO:0000256" key="8">
    <source>
        <dbReference type="ARBA" id="ARBA00023242"/>
    </source>
</evidence>
<dbReference type="InterPro" id="IPR001611">
    <property type="entry name" value="Leu-rich_rpt"/>
</dbReference>
<dbReference type="SUPFAM" id="SSF52200">
    <property type="entry name" value="Toll/Interleukin receptor TIR domain"/>
    <property type="match status" value="1"/>
</dbReference>
<dbReference type="GO" id="GO:0007165">
    <property type="term" value="P:signal transduction"/>
    <property type="evidence" value="ECO:0007669"/>
    <property type="project" value="InterPro"/>
</dbReference>
<dbReference type="Gene3D" id="1.10.8.430">
    <property type="entry name" value="Helical domain of apoptotic protease-activating factors"/>
    <property type="match status" value="1"/>
</dbReference>
<dbReference type="InterPro" id="IPR042197">
    <property type="entry name" value="Apaf_helical"/>
</dbReference>
<dbReference type="SUPFAM" id="SSF52540">
    <property type="entry name" value="P-loop containing nucleoside triphosphate hydrolases"/>
    <property type="match status" value="1"/>
</dbReference>
<evidence type="ECO:0000313" key="13">
    <source>
        <dbReference type="Proteomes" id="UP000288805"/>
    </source>
</evidence>
<dbReference type="GO" id="GO:0050832">
    <property type="term" value="P:defense response to fungus"/>
    <property type="evidence" value="ECO:0007669"/>
    <property type="project" value="UniProtKB-ARBA"/>
</dbReference>
<evidence type="ECO:0000256" key="2">
    <source>
        <dbReference type="ARBA" id="ARBA00004496"/>
    </source>
</evidence>
<protein>
    <submittedName>
        <fullName evidence="12">TMV resistance protein N</fullName>
    </submittedName>
</protein>
<dbReference type="SMART" id="SM00369">
    <property type="entry name" value="LRR_TYP"/>
    <property type="match status" value="5"/>
</dbReference>
<comment type="similarity">
    <text evidence="9">Belongs to the disease resistance TIR-NB-LRR family.</text>
</comment>